<dbReference type="InterPro" id="IPR013320">
    <property type="entry name" value="ConA-like_dom_sf"/>
</dbReference>
<sequence length="232" mass="26140">MGGCFSSQPCFFPFLLRISASLQAILTRENQDRLLATALAPEQPRSRKVPVTLNSSTAHPRLLCHTSTVFWAIKYQDCLDVPERFDQEFCVLGSEGFTTGWHCWEVSVHDRNDPPAVNPSASRLPFLWGGKACWAIGVAKESVRRKGTFQLSPQEGIWAMGKSVRGEIVIFDMYQQKLSLQRPLQSLRVRLDCEARQVEFLDAKTEASLHTCWVGAFPGETLRPFFYLGQDG</sequence>
<dbReference type="PANTHER" id="PTHR24103">
    <property type="entry name" value="E3 UBIQUITIN-PROTEIN LIGASE TRIM"/>
    <property type="match status" value="1"/>
</dbReference>
<dbReference type="InterPro" id="IPR006574">
    <property type="entry name" value="PRY"/>
</dbReference>
<gene>
    <name evidence="5" type="primary">Rnf39</name>
    <name evidence="5" type="ORF">L345_16488</name>
</gene>
<name>V8N807_OPHHA</name>
<comment type="similarity">
    <text evidence="1">Belongs to the ohanin/vespryn family.</text>
</comment>
<dbReference type="InterPro" id="IPR001870">
    <property type="entry name" value="B30.2/SPRY"/>
</dbReference>
<feature type="domain" description="B30.2/SPRY" evidence="4">
    <location>
        <begin position="31"/>
        <end position="232"/>
    </location>
</feature>
<reference evidence="5 6" key="1">
    <citation type="journal article" date="2013" name="Proc. Natl. Acad. Sci. U.S.A.">
        <title>The king cobra genome reveals dynamic gene evolution and adaptation in the snake venom system.</title>
        <authorList>
            <person name="Vonk F.J."/>
            <person name="Casewell N.R."/>
            <person name="Henkel C.V."/>
            <person name="Heimberg A.M."/>
            <person name="Jansen H.J."/>
            <person name="McCleary R.J."/>
            <person name="Kerkkamp H.M."/>
            <person name="Vos R.A."/>
            <person name="Guerreiro I."/>
            <person name="Calvete J.J."/>
            <person name="Wuster W."/>
            <person name="Woods A.E."/>
            <person name="Logan J.M."/>
            <person name="Harrison R.A."/>
            <person name="Castoe T.A."/>
            <person name="de Koning A.P."/>
            <person name="Pollock D.D."/>
            <person name="Yandell M."/>
            <person name="Calderon D."/>
            <person name="Renjifo C."/>
            <person name="Currier R.B."/>
            <person name="Salgado D."/>
            <person name="Pla D."/>
            <person name="Sanz L."/>
            <person name="Hyder A.S."/>
            <person name="Ribeiro J.M."/>
            <person name="Arntzen J.W."/>
            <person name="van den Thillart G.E."/>
            <person name="Boetzer M."/>
            <person name="Pirovano W."/>
            <person name="Dirks R.P."/>
            <person name="Spaink H.P."/>
            <person name="Duboule D."/>
            <person name="McGlinn E."/>
            <person name="Kini R.M."/>
            <person name="Richardson M.K."/>
        </authorList>
    </citation>
    <scope>NUCLEOTIDE SEQUENCE</scope>
    <source>
        <tissue evidence="5">Blood</tissue>
    </source>
</reference>
<dbReference type="InterPro" id="IPR003879">
    <property type="entry name" value="Butyrophylin_SPRY"/>
</dbReference>
<dbReference type="OrthoDB" id="9049620at2759"/>
<dbReference type="Gene3D" id="2.60.120.920">
    <property type="match status" value="1"/>
</dbReference>
<keyword evidence="2" id="KW-0528">Neurotoxin</keyword>
<dbReference type="EMBL" id="AZIM01007729">
    <property type="protein sequence ID" value="ETE57793.1"/>
    <property type="molecule type" value="Genomic_DNA"/>
</dbReference>
<comment type="caution">
    <text evidence="5">The sequence shown here is derived from an EMBL/GenBank/DDBJ whole genome shotgun (WGS) entry which is preliminary data.</text>
</comment>
<evidence type="ECO:0000313" key="6">
    <source>
        <dbReference type="Proteomes" id="UP000018936"/>
    </source>
</evidence>
<dbReference type="AlphaFoldDB" id="V8N807"/>
<dbReference type="Proteomes" id="UP000018936">
    <property type="component" value="Unassembled WGS sequence"/>
</dbReference>
<keyword evidence="6" id="KW-1185">Reference proteome</keyword>
<feature type="non-terminal residue" evidence="5">
    <location>
        <position position="232"/>
    </location>
</feature>
<evidence type="ECO:0000259" key="4">
    <source>
        <dbReference type="PROSITE" id="PS50188"/>
    </source>
</evidence>
<evidence type="ECO:0000256" key="3">
    <source>
        <dbReference type="ARBA" id="ARBA00034460"/>
    </source>
</evidence>
<proteinExistence type="inferred from homology"/>
<dbReference type="InterPro" id="IPR050143">
    <property type="entry name" value="TRIM/RBCC"/>
</dbReference>
<evidence type="ECO:0000256" key="2">
    <source>
        <dbReference type="ARBA" id="ARBA00022699"/>
    </source>
</evidence>
<protein>
    <submittedName>
        <fullName evidence="5">RING finger protein 39</fullName>
    </submittedName>
</protein>
<dbReference type="InterPro" id="IPR003877">
    <property type="entry name" value="SPRY_dom"/>
</dbReference>
<dbReference type="SMART" id="SM00449">
    <property type="entry name" value="SPRY"/>
    <property type="match status" value="1"/>
</dbReference>
<dbReference type="Pfam" id="PF00622">
    <property type="entry name" value="SPRY"/>
    <property type="match status" value="1"/>
</dbReference>
<evidence type="ECO:0000313" key="5">
    <source>
        <dbReference type="EMBL" id="ETE57793.1"/>
    </source>
</evidence>
<evidence type="ECO:0000256" key="1">
    <source>
        <dbReference type="ARBA" id="ARBA00009651"/>
    </source>
</evidence>
<dbReference type="SUPFAM" id="SSF49899">
    <property type="entry name" value="Concanavalin A-like lectins/glucanases"/>
    <property type="match status" value="1"/>
</dbReference>
<comment type="function">
    <text evidence="3">Neurotoxin that produces dose-dependent hypolocomotion and hyperalgesia in mice. May directly act on the central nervous system, as it is 6500-fold more potent when administered intracerebroventricularly than intraperitoneal.</text>
</comment>
<accession>V8N807</accession>
<dbReference type="PROSITE" id="PS50188">
    <property type="entry name" value="B302_SPRY"/>
    <property type="match status" value="1"/>
</dbReference>
<organism evidence="5 6">
    <name type="scientific">Ophiophagus hannah</name>
    <name type="common">King cobra</name>
    <name type="synonym">Naja hannah</name>
    <dbReference type="NCBI Taxonomy" id="8665"/>
    <lineage>
        <taxon>Eukaryota</taxon>
        <taxon>Metazoa</taxon>
        <taxon>Chordata</taxon>
        <taxon>Craniata</taxon>
        <taxon>Vertebrata</taxon>
        <taxon>Euteleostomi</taxon>
        <taxon>Lepidosauria</taxon>
        <taxon>Squamata</taxon>
        <taxon>Bifurcata</taxon>
        <taxon>Unidentata</taxon>
        <taxon>Episquamata</taxon>
        <taxon>Toxicofera</taxon>
        <taxon>Serpentes</taxon>
        <taxon>Colubroidea</taxon>
        <taxon>Elapidae</taxon>
        <taxon>Elapinae</taxon>
        <taxon>Ophiophagus</taxon>
    </lineage>
</organism>
<dbReference type="InterPro" id="IPR043136">
    <property type="entry name" value="B30.2/SPRY_sf"/>
</dbReference>
<keyword evidence="2" id="KW-0800">Toxin</keyword>
<dbReference type="PRINTS" id="PR01407">
    <property type="entry name" value="BUTYPHLNCDUF"/>
</dbReference>
<feature type="non-terminal residue" evidence="5">
    <location>
        <position position="1"/>
    </location>
</feature>
<dbReference type="Pfam" id="PF13765">
    <property type="entry name" value="PRY"/>
    <property type="match status" value="1"/>
</dbReference>
<dbReference type="SMART" id="SM00589">
    <property type="entry name" value="PRY"/>
    <property type="match status" value="1"/>
</dbReference>